<dbReference type="EMBL" id="UINC01197219">
    <property type="protein sequence ID" value="SVE14590.1"/>
    <property type="molecule type" value="Genomic_DNA"/>
</dbReference>
<feature type="non-terminal residue" evidence="2">
    <location>
        <position position="66"/>
    </location>
</feature>
<keyword evidence="1" id="KW-0812">Transmembrane</keyword>
<name>A0A383B471_9ZZZZ</name>
<keyword evidence="1" id="KW-1133">Transmembrane helix</keyword>
<feature type="transmembrane region" description="Helical" evidence="1">
    <location>
        <begin position="6"/>
        <end position="27"/>
    </location>
</feature>
<organism evidence="2">
    <name type="scientific">marine metagenome</name>
    <dbReference type="NCBI Taxonomy" id="408172"/>
    <lineage>
        <taxon>unclassified sequences</taxon>
        <taxon>metagenomes</taxon>
        <taxon>ecological metagenomes</taxon>
    </lineage>
</organism>
<protein>
    <submittedName>
        <fullName evidence="2">Uncharacterized protein</fullName>
    </submittedName>
</protein>
<feature type="non-terminal residue" evidence="2">
    <location>
        <position position="1"/>
    </location>
</feature>
<evidence type="ECO:0000256" key="1">
    <source>
        <dbReference type="SAM" id="Phobius"/>
    </source>
</evidence>
<proteinExistence type="predicted"/>
<reference evidence="2" key="1">
    <citation type="submission" date="2018-05" db="EMBL/GenBank/DDBJ databases">
        <authorList>
            <person name="Lanie J.A."/>
            <person name="Ng W.-L."/>
            <person name="Kazmierczak K.M."/>
            <person name="Andrzejewski T.M."/>
            <person name="Davidsen T.M."/>
            <person name="Wayne K.J."/>
            <person name="Tettelin H."/>
            <person name="Glass J.I."/>
            <person name="Rusch D."/>
            <person name="Podicherti R."/>
            <person name="Tsui H.-C.T."/>
            <person name="Winkler M.E."/>
        </authorList>
    </citation>
    <scope>NUCLEOTIDE SEQUENCE</scope>
</reference>
<sequence length="66" mass="7389">VNRLDLNILAIAVPSSLIIGVALGLVFKRIRALFAKRTATTEAESILRKAREERRAMLLESQEELL</sequence>
<dbReference type="AlphaFoldDB" id="A0A383B471"/>
<evidence type="ECO:0000313" key="2">
    <source>
        <dbReference type="EMBL" id="SVE14590.1"/>
    </source>
</evidence>
<gene>
    <name evidence="2" type="ORF">METZ01_LOCUS467444</name>
</gene>
<accession>A0A383B471</accession>
<keyword evidence="1" id="KW-0472">Membrane</keyword>